<dbReference type="Proteomes" id="UP000095286">
    <property type="component" value="Unplaced"/>
</dbReference>
<proteinExistence type="predicted"/>
<reference evidence="2" key="1">
    <citation type="submission" date="2016-11" db="UniProtKB">
        <authorList>
            <consortium name="WormBaseParasite"/>
        </authorList>
    </citation>
    <scope>IDENTIFICATION</scope>
    <source>
        <strain evidence="2">KR3021</strain>
    </source>
</reference>
<evidence type="ECO:0000313" key="2">
    <source>
        <dbReference type="WBParaSite" id="RSKR_0000557400.1"/>
    </source>
</evidence>
<accession>A0AC35TYI5</accession>
<evidence type="ECO:0000313" key="1">
    <source>
        <dbReference type="Proteomes" id="UP000095286"/>
    </source>
</evidence>
<name>A0AC35TYI5_9BILA</name>
<organism evidence="1 2">
    <name type="scientific">Rhabditophanes sp. KR3021</name>
    <dbReference type="NCBI Taxonomy" id="114890"/>
    <lineage>
        <taxon>Eukaryota</taxon>
        <taxon>Metazoa</taxon>
        <taxon>Ecdysozoa</taxon>
        <taxon>Nematoda</taxon>
        <taxon>Chromadorea</taxon>
        <taxon>Rhabditida</taxon>
        <taxon>Tylenchina</taxon>
        <taxon>Panagrolaimomorpha</taxon>
        <taxon>Strongyloidoidea</taxon>
        <taxon>Alloionematidae</taxon>
        <taxon>Rhabditophanes</taxon>
    </lineage>
</organism>
<sequence>MDNFGGSDKKDINYHHPFCHSNNVHLVPKGMAESSMKAGYEMNILQSETKNEVTFRKVDDNNDEDVELSENAIAAIEAVAYITNNMKAHKKEKSLREDWKYVSMTIDRLLLYFFIGVTLGSTYGIIATAPTFYERIDQQTELTRLIHLYRSGAKG</sequence>
<protein>
    <submittedName>
        <fullName evidence="2">Neur_chan_memb domain-containing protein</fullName>
    </submittedName>
</protein>
<dbReference type="WBParaSite" id="RSKR_0000557400.1">
    <property type="protein sequence ID" value="RSKR_0000557400.1"/>
    <property type="gene ID" value="RSKR_0000557400"/>
</dbReference>